<evidence type="ECO:0000313" key="3">
    <source>
        <dbReference type="Proteomes" id="UP000001075"/>
    </source>
</evidence>
<protein>
    <submittedName>
        <fullName evidence="2">Uncharacterized protein</fullName>
    </submittedName>
</protein>
<sequence>MPCPTLASSAYSSCHWLCQRRTRSQKVRQSPAHVAGCPERQRGSSEQGSDSSLCPSLAQQAGFFLCKVEEVLPLGQHTTPPLGT</sequence>
<proteinExistence type="predicted"/>
<evidence type="ECO:0000256" key="1">
    <source>
        <dbReference type="SAM" id="MobiDB-lite"/>
    </source>
</evidence>
<dbReference type="InParanoid" id="G3IL91"/>
<feature type="compositionally biased region" description="Polar residues" evidence="1">
    <location>
        <begin position="44"/>
        <end position="53"/>
    </location>
</feature>
<organism evidence="2 3">
    <name type="scientific">Cricetulus griseus</name>
    <name type="common">Chinese hamster</name>
    <name type="synonym">Cricetulus barabensis griseus</name>
    <dbReference type="NCBI Taxonomy" id="10029"/>
    <lineage>
        <taxon>Eukaryota</taxon>
        <taxon>Metazoa</taxon>
        <taxon>Chordata</taxon>
        <taxon>Craniata</taxon>
        <taxon>Vertebrata</taxon>
        <taxon>Euteleostomi</taxon>
        <taxon>Mammalia</taxon>
        <taxon>Eutheria</taxon>
        <taxon>Euarchontoglires</taxon>
        <taxon>Glires</taxon>
        <taxon>Rodentia</taxon>
        <taxon>Myomorpha</taxon>
        <taxon>Muroidea</taxon>
        <taxon>Cricetidae</taxon>
        <taxon>Cricetinae</taxon>
        <taxon>Cricetulus</taxon>
    </lineage>
</organism>
<evidence type="ECO:0000313" key="2">
    <source>
        <dbReference type="EMBL" id="EGW13677.1"/>
    </source>
</evidence>
<dbReference type="EMBL" id="JH003950">
    <property type="protein sequence ID" value="EGW13677.1"/>
    <property type="molecule type" value="Genomic_DNA"/>
</dbReference>
<feature type="region of interest" description="Disordered" evidence="1">
    <location>
        <begin position="24"/>
        <end position="53"/>
    </location>
</feature>
<dbReference type="Proteomes" id="UP000001075">
    <property type="component" value="Unassembled WGS sequence"/>
</dbReference>
<name>G3IL91_CRIGR</name>
<gene>
    <name evidence="2" type="ORF">I79_024654</name>
</gene>
<reference evidence="3" key="1">
    <citation type="journal article" date="2011" name="Nat. Biotechnol.">
        <title>The genomic sequence of the Chinese hamster ovary (CHO)-K1 cell line.</title>
        <authorList>
            <person name="Xu X."/>
            <person name="Nagarajan H."/>
            <person name="Lewis N.E."/>
            <person name="Pan S."/>
            <person name="Cai Z."/>
            <person name="Liu X."/>
            <person name="Chen W."/>
            <person name="Xie M."/>
            <person name="Wang W."/>
            <person name="Hammond S."/>
            <person name="Andersen M.R."/>
            <person name="Neff N."/>
            <person name="Passarelli B."/>
            <person name="Koh W."/>
            <person name="Fan H.C."/>
            <person name="Wang J."/>
            <person name="Gui Y."/>
            <person name="Lee K.H."/>
            <person name="Betenbaugh M.J."/>
            <person name="Quake S.R."/>
            <person name="Famili I."/>
            <person name="Palsson B.O."/>
            <person name="Wang J."/>
        </authorList>
    </citation>
    <scope>NUCLEOTIDE SEQUENCE [LARGE SCALE GENOMIC DNA]</scope>
    <source>
        <strain evidence="3">CHO K1 cell line</strain>
    </source>
</reference>
<accession>G3IL91</accession>
<dbReference type="AlphaFoldDB" id="G3IL91"/>